<evidence type="ECO:0000313" key="2">
    <source>
        <dbReference type="Proteomes" id="UP000004931"/>
    </source>
</evidence>
<reference evidence="1 2" key="1">
    <citation type="journal article" date="2010" name="J. Bacteriol.">
        <title>Genome sequence of the oligotrophic marine Gammaproteobacterium HTCC2143, isolated from the Oregon Coast.</title>
        <authorList>
            <person name="Oh H.M."/>
            <person name="Kang I."/>
            <person name="Ferriera S."/>
            <person name="Giovannoni S.J."/>
            <person name="Cho J.C."/>
        </authorList>
    </citation>
    <scope>NUCLEOTIDE SEQUENCE [LARGE SCALE GENOMIC DNA]</scope>
    <source>
        <strain evidence="1 2">HTCC2143</strain>
    </source>
</reference>
<organism evidence="1 2">
    <name type="scientific">marine gamma proteobacterium HTCC2143</name>
    <dbReference type="NCBI Taxonomy" id="247633"/>
    <lineage>
        <taxon>Bacteria</taxon>
        <taxon>Pseudomonadati</taxon>
        <taxon>Pseudomonadota</taxon>
        <taxon>Gammaproteobacteria</taxon>
        <taxon>Cellvibrionales</taxon>
        <taxon>Spongiibacteraceae</taxon>
        <taxon>BD1-7 clade</taxon>
    </lineage>
</organism>
<dbReference type="Pfam" id="PF09996">
    <property type="entry name" value="DUF2237"/>
    <property type="match status" value="1"/>
</dbReference>
<dbReference type="Gene3D" id="3.30.56.110">
    <property type="entry name" value="Protein of unknown function DUF2237"/>
    <property type="match status" value="1"/>
</dbReference>
<dbReference type="Proteomes" id="UP000004931">
    <property type="component" value="Unassembled WGS sequence"/>
</dbReference>
<gene>
    <name evidence="1" type="ORF">GP2143_03473</name>
</gene>
<protein>
    <recommendedName>
        <fullName evidence="3">DUF2237 domain-containing protein</fullName>
    </recommendedName>
</protein>
<sequence>MTQEKAPSINVLGDALQLCSTDPVTGFFRDGCCDTGPLDHGQHTVCAIMTDDFLAMSKYLGNDLSTPHPEFGFKGLKAGDQWCLCAERFLQAHKGGAAPKVRLHSTHQDSLKVVPLEVLLQYAADVDSH</sequence>
<accession>A0YD46</accession>
<comment type="caution">
    <text evidence="1">The sequence shown here is derived from an EMBL/GenBank/DDBJ whole genome shotgun (WGS) entry which is preliminary data.</text>
</comment>
<dbReference type="eggNOG" id="COG3651">
    <property type="taxonomic scope" value="Bacteria"/>
</dbReference>
<dbReference type="PANTHER" id="PTHR37466:SF1">
    <property type="entry name" value="SLR1628 PROTEIN"/>
    <property type="match status" value="1"/>
</dbReference>
<dbReference type="EMBL" id="AAVT01000004">
    <property type="protein sequence ID" value="EAW31149.1"/>
    <property type="molecule type" value="Genomic_DNA"/>
</dbReference>
<dbReference type="OrthoDB" id="9792525at2"/>
<evidence type="ECO:0008006" key="3">
    <source>
        <dbReference type="Google" id="ProtNLM"/>
    </source>
</evidence>
<evidence type="ECO:0000313" key="1">
    <source>
        <dbReference type="EMBL" id="EAW31149.1"/>
    </source>
</evidence>
<keyword evidence="2" id="KW-1185">Reference proteome</keyword>
<proteinExistence type="predicted"/>
<dbReference type="PANTHER" id="PTHR37466">
    <property type="entry name" value="SLR1628 PROTEIN"/>
    <property type="match status" value="1"/>
</dbReference>
<dbReference type="AlphaFoldDB" id="A0YD46"/>
<dbReference type="InterPro" id="IPR018714">
    <property type="entry name" value="DUF2237"/>
</dbReference>
<name>A0YD46_9GAMM</name>